<gene>
    <name evidence="2" type="primary">LOC136091561</name>
</gene>
<protein>
    <submittedName>
        <fullName evidence="2">Uncharacterized protein LOC136091561</fullName>
    </submittedName>
</protein>
<organism evidence="1 2">
    <name type="scientific">Hydra vulgaris</name>
    <name type="common">Hydra</name>
    <name type="synonym">Hydra attenuata</name>
    <dbReference type="NCBI Taxonomy" id="6087"/>
    <lineage>
        <taxon>Eukaryota</taxon>
        <taxon>Metazoa</taxon>
        <taxon>Cnidaria</taxon>
        <taxon>Hydrozoa</taxon>
        <taxon>Hydroidolina</taxon>
        <taxon>Anthoathecata</taxon>
        <taxon>Aplanulata</taxon>
        <taxon>Hydridae</taxon>
        <taxon>Hydra</taxon>
    </lineage>
</organism>
<name>A0ABM4DL95_HYDVU</name>
<keyword evidence="1" id="KW-1185">Reference proteome</keyword>
<evidence type="ECO:0000313" key="2">
    <source>
        <dbReference type="RefSeq" id="XP_065675317.1"/>
    </source>
</evidence>
<dbReference type="Proteomes" id="UP001652625">
    <property type="component" value="Chromosome 15"/>
</dbReference>
<sequence length="430" mass="48192">MVSNKFSNCGKLCYLGVVFHSYKYEFYLLLLLGKVWRSKSLKKRNKNLEEQIQLFIFPGYSMNNGCYPSVVCPGCRRNLYRLKKGDSPHGEWGAKVTKVEWKTLLRNSSSTGLTLSNEITNLLTTESRICSFCYTLPAPGYSHNCKPTSAVANIITLSFLLGSLQAEQVASGIIKSKMATESLIDRSTFCLSTGGNLLKVTVGTPENKSKRISIQQLSIEIIKQLQIVLELSNRKTKEMLSTLRKGLGNKLSIEPNIFGRLSELEEYISNYYSVQKCEFVDSKGHFILRDLVYVQNTSDFVLDLLKLRGLDPTSAFVRISLDGGGSFFKVNINVFDCQKDNESDEYLNSGVQRSQFLAIVEDIPESNYNLRLVIEKLNLQDVSFYVAFDLKCGNALFGLSGHTGKQACLWCEGISTLNLGTKRTLGSIDY</sequence>
<reference evidence="2" key="1">
    <citation type="submission" date="2025-08" db="UniProtKB">
        <authorList>
            <consortium name="RefSeq"/>
        </authorList>
    </citation>
    <scope>IDENTIFICATION</scope>
</reference>
<proteinExistence type="predicted"/>
<dbReference type="RefSeq" id="XP_065675317.1">
    <property type="nucleotide sequence ID" value="XM_065819245.1"/>
</dbReference>
<accession>A0ABM4DL95</accession>
<dbReference type="GeneID" id="136091561"/>
<evidence type="ECO:0000313" key="1">
    <source>
        <dbReference type="Proteomes" id="UP001652625"/>
    </source>
</evidence>